<keyword evidence="1" id="KW-0812">Transmembrane</keyword>
<evidence type="ECO:0000313" key="3">
    <source>
        <dbReference type="Proteomes" id="UP001597641"/>
    </source>
</evidence>
<feature type="transmembrane region" description="Helical" evidence="1">
    <location>
        <begin position="100"/>
        <end position="123"/>
    </location>
</feature>
<comment type="caution">
    <text evidence="2">The sequence shown here is derived from an EMBL/GenBank/DDBJ whole genome shotgun (WGS) entry which is preliminary data.</text>
</comment>
<feature type="transmembrane region" description="Helical" evidence="1">
    <location>
        <begin position="14"/>
        <end position="32"/>
    </location>
</feature>
<accession>A0ABW6C3S9</accession>
<name>A0ABW6C3S9_9BACT</name>
<dbReference type="Proteomes" id="UP001597641">
    <property type="component" value="Unassembled WGS sequence"/>
</dbReference>
<feature type="transmembrane region" description="Helical" evidence="1">
    <location>
        <begin position="44"/>
        <end position="64"/>
    </location>
</feature>
<evidence type="ECO:0000256" key="1">
    <source>
        <dbReference type="SAM" id="Phobius"/>
    </source>
</evidence>
<dbReference type="RefSeq" id="WP_377492051.1">
    <property type="nucleotide sequence ID" value="NZ_JBHUOX010000046.1"/>
</dbReference>
<organism evidence="2 3">
    <name type="scientific">Pontibacter toksunensis</name>
    <dbReference type="NCBI Taxonomy" id="1332631"/>
    <lineage>
        <taxon>Bacteria</taxon>
        <taxon>Pseudomonadati</taxon>
        <taxon>Bacteroidota</taxon>
        <taxon>Cytophagia</taxon>
        <taxon>Cytophagales</taxon>
        <taxon>Hymenobacteraceae</taxon>
        <taxon>Pontibacter</taxon>
    </lineage>
</organism>
<gene>
    <name evidence="2" type="ORF">ACFS7Z_26090</name>
</gene>
<keyword evidence="1" id="KW-1133">Transmembrane helix</keyword>
<reference evidence="3" key="1">
    <citation type="journal article" date="2019" name="Int. J. Syst. Evol. Microbiol.">
        <title>The Global Catalogue of Microorganisms (GCM) 10K type strain sequencing project: providing services to taxonomists for standard genome sequencing and annotation.</title>
        <authorList>
            <consortium name="The Broad Institute Genomics Platform"/>
            <consortium name="The Broad Institute Genome Sequencing Center for Infectious Disease"/>
            <person name="Wu L."/>
            <person name="Ma J."/>
        </authorList>
    </citation>
    <scope>NUCLEOTIDE SEQUENCE [LARGE SCALE GENOMIC DNA]</scope>
    <source>
        <strain evidence="3">KCTC 23984</strain>
    </source>
</reference>
<proteinExistence type="predicted"/>
<feature type="transmembrane region" description="Helical" evidence="1">
    <location>
        <begin position="70"/>
        <end position="93"/>
    </location>
</feature>
<dbReference type="EMBL" id="JBHUOX010000046">
    <property type="protein sequence ID" value="MFD3003853.1"/>
    <property type="molecule type" value="Genomic_DNA"/>
</dbReference>
<sequence>METFTNYLQTSEGITLASISIVLLTFYITGVIKAKHGQIVIIKGYIDYVVLIIGTIGLGCSIYFESRVEYNDYFTIASIIAVAAVSITLLFSIASNKGSLLNMIISFLSKLFIMLIFAFLFVVRALELLNAGNAKNKNKRYKDGTKGNLSLAAHNKNRKFTDLLIRSLIYKG</sequence>
<keyword evidence="1" id="KW-0472">Membrane</keyword>
<keyword evidence="3" id="KW-1185">Reference proteome</keyword>
<protein>
    <submittedName>
        <fullName evidence="2">Uncharacterized protein</fullName>
    </submittedName>
</protein>
<evidence type="ECO:0000313" key="2">
    <source>
        <dbReference type="EMBL" id="MFD3003853.1"/>
    </source>
</evidence>